<dbReference type="InterPro" id="IPR053210">
    <property type="entry name" value="ANKRD12"/>
</dbReference>
<dbReference type="Pfam" id="PF01833">
    <property type="entry name" value="TIG"/>
    <property type="match status" value="1"/>
</dbReference>
<feature type="repeat" description="ANK" evidence="3">
    <location>
        <begin position="911"/>
        <end position="943"/>
    </location>
</feature>
<gene>
    <name evidence="7" type="ORF">CANARDRAFT_30034</name>
</gene>
<feature type="region of interest" description="Disordered" evidence="4">
    <location>
        <begin position="93"/>
        <end position="139"/>
    </location>
</feature>
<dbReference type="STRING" id="983967.A0A1E4SVH9"/>
<name>A0A1E4SVH9_9ASCO</name>
<dbReference type="InterPro" id="IPR057962">
    <property type="entry name" value="SPT23_MGA2_DBD"/>
</dbReference>
<dbReference type="GO" id="GO:0005789">
    <property type="term" value="C:endoplasmic reticulum membrane"/>
    <property type="evidence" value="ECO:0007669"/>
    <property type="project" value="UniProtKB-ARBA"/>
</dbReference>
<dbReference type="GO" id="GO:0030466">
    <property type="term" value="P:silent mating-type cassette heterochromatin formation"/>
    <property type="evidence" value="ECO:0007669"/>
    <property type="project" value="UniProtKB-ARBA"/>
</dbReference>
<keyword evidence="5" id="KW-0812">Transmembrane</keyword>
<proteinExistence type="predicted"/>
<dbReference type="SMART" id="SM00429">
    <property type="entry name" value="IPT"/>
    <property type="match status" value="1"/>
</dbReference>
<evidence type="ECO:0000256" key="4">
    <source>
        <dbReference type="SAM" id="MobiDB-lite"/>
    </source>
</evidence>
<evidence type="ECO:0000256" key="2">
    <source>
        <dbReference type="ARBA" id="ARBA00022737"/>
    </source>
</evidence>
<dbReference type="GO" id="GO:0005654">
    <property type="term" value="C:nucleoplasm"/>
    <property type="evidence" value="ECO:0007669"/>
    <property type="project" value="TreeGrafter"/>
</dbReference>
<feature type="compositionally biased region" description="Low complexity" evidence="4">
    <location>
        <begin position="790"/>
        <end position="810"/>
    </location>
</feature>
<keyword evidence="5" id="KW-0472">Membrane</keyword>
<feature type="region of interest" description="Disordered" evidence="4">
    <location>
        <begin position="449"/>
        <end position="512"/>
    </location>
</feature>
<dbReference type="InterPro" id="IPR014756">
    <property type="entry name" value="Ig_E-set"/>
</dbReference>
<dbReference type="OrthoDB" id="71307at2759"/>
<dbReference type="PANTHER" id="PTHR24149">
    <property type="entry name" value="ANKYRIN REPEAT DOMAIN-CONTAINING PROTEIN 12"/>
    <property type="match status" value="1"/>
</dbReference>
<evidence type="ECO:0000256" key="1">
    <source>
        <dbReference type="ARBA" id="ARBA00022553"/>
    </source>
</evidence>
<evidence type="ECO:0000259" key="6">
    <source>
        <dbReference type="SMART" id="SM00429"/>
    </source>
</evidence>
<feature type="compositionally biased region" description="Polar residues" evidence="4">
    <location>
        <begin position="542"/>
        <end position="579"/>
    </location>
</feature>
<keyword evidence="2" id="KW-0677">Repeat</keyword>
<organism evidence="7 8">
    <name type="scientific">[Candida] arabinofermentans NRRL YB-2248</name>
    <dbReference type="NCBI Taxonomy" id="983967"/>
    <lineage>
        <taxon>Eukaryota</taxon>
        <taxon>Fungi</taxon>
        <taxon>Dikarya</taxon>
        <taxon>Ascomycota</taxon>
        <taxon>Saccharomycotina</taxon>
        <taxon>Pichiomycetes</taxon>
        <taxon>Pichiales</taxon>
        <taxon>Pichiaceae</taxon>
        <taxon>Ogataea</taxon>
        <taxon>Ogataea/Candida clade</taxon>
    </lineage>
</organism>
<dbReference type="FunFam" id="2.60.40.10:FF:001880">
    <property type="entry name" value="Mga2p"/>
    <property type="match status" value="1"/>
</dbReference>
<feature type="region of interest" description="Disordered" evidence="4">
    <location>
        <begin position="629"/>
        <end position="662"/>
    </location>
</feature>
<dbReference type="SUPFAM" id="SSF81296">
    <property type="entry name" value="E set domains"/>
    <property type="match status" value="1"/>
</dbReference>
<accession>A0A1E4SVH9</accession>
<sequence>MDGILSMDSHMDTKQEFESNMLDENNILDEFLDTRLYDQVSTNTPSQQDTQQQQQQHHMQLQSKLQTHVDDLQQFQDHFDVDGSLQYTESRDFIYGSSDGNYPMTTEQSPSLDQQQQQQQPQQQPQQQNHQQQHHIQQQQQFPVENDFQMFIKTEDEENLKFDENLKEDFCKMVYDNSVQSEEFERFDASREELLKLKFGGNNKNNDDNSNPDLSTDLRTDSFDVTTSSLPLEYTDNSNDSNLMYKLEVKDLPSFSRVETQMKLQLIVTPAPPEFLLHLPRDTIAKPKLTLESNVIPDSVKPHMLFFDTYVVGTGSNNESKGSPDSSVSPGNEVNKLRSCNVCKRCMRRELKRASRRKSGVAEDFVNWNLNVPRRAIIFNCKEVISFPRPTGNTSSSKSIELLSRIICYCRHHQEPSGFRLLIVLKDHNDKILGKTLTPPIMIMDRKKSLKGENTASEPQSQLQSRVQSPEYLSNQTVSSNQLHIPGVPQNLKPLSPPSIDDSSSDFTSASVNTVDTVPTSIATLTVHNNEDPRAPKRQKRSWSPTDNSSGTYYDSVVQQRSITNGTLASRQDSVTSLVSKRDPLSPASSENLSPQNNFGTSSGTSVFSATPEKKVFVALPASVEGSSASINNNSQTPQPSSSAAAANFPAAAPPPPPQNVPTIQRIIPAQGPIRGGVEVTLLGCNFRPGLSVKFGASMALATHCWSDSTIVTYLPPASQAGPVLVTFEDMTKGSKETVLNSSSHQIFTYTDDSDRQLIELALQIVGLKMNGKLEDAKNIAKRIIGNNNGQQQQGQQGQQGQQQQQQQQQTHTQSVDTTEDYESSENYNIWLEQATLKMKELSKTSLNHEGILLKFLSMLSLPNSPITVPNWAVCTLEGQTMLHLACIRGYYDLCKFLIKNGSKLDFRDSNDFTPLHFALINGHRDIIKLLVRYRANGSMKLNNGLTLMDISDSNVLDLIDGVESDVYVGNTRRLSNDSMDSVFDDDDEPRFMKMNKSGLKSSDFYNDGEPVKSDYEELSDEYGYEEEEEEEEDADDDYDDDEIENENDNESYGYQSEFEADYEDNNEVDSIELDCESLLVTNHGSQFNVVGNMQVADTSMDDDDDDNDDVDDVDVDIDVANKGLWNRMTNAWKRKADDNNDTNTSTQVDVLPSYDDLFPNASSSLRALMNFRSPEDNETKVAKQQQQLQQQQQEQSSLSSSTQGSSTTSTSSNADVIISLKSSPKTINSDTRLLFFWFPFMLFLLLVLIGNQFNLITSDSFTTFSSTVENFRTFVGEIILGKRHLSSLYDNLNYGRERMNNLLNDVNDVVYTAVAGR</sequence>
<feature type="compositionally biased region" description="Low complexity" evidence="4">
    <location>
        <begin position="1185"/>
        <end position="1212"/>
    </location>
</feature>
<feature type="region of interest" description="Disordered" evidence="4">
    <location>
        <begin position="524"/>
        <end position="607"/>
    </location>
</feature>
<dbReference type="SMART" id="SM00248">
    <property type="entry name" value="ANK"/>
    <property type="match status" value="2"/>
</dbReference>
<feature type="compositionally biased region" description="Low complexity" evidence="4">
    <location>
        <begin position="46"/>
        <end position="63"/>
    </location>
</feature>
<feature type="repeat" description="ANK" evidence="3">
    <location>
        <begin position="878"/>
        <end position="910"/>
    </location>
</feature>
<keyword evidence="1" id="KW-0597">Phosphoprotein</keyword>
<dbReference type="Pfam" id="PF12796">
    <property type="entry name" value="Ank_2"/>
    <property type="match status" value="1"/>
</dbReference>
<dbReference type="PANTHER" id="PTHR24149:SF14">
    <property type="entry name" value="ANKYRIN REPEAT DOMAIN 12"/>
    <property type="match status" value="1"/>
</dbReference>
<feature type="compositionally biased region" description="Polar residues" evidence="4">
    <location>
        <begin position="452"/>
        <end position="483"/>
    </location>
</feature>
<feature type="compositionally biased region" description="Acidic residues" evidence="4">
    <location>
        <begin position="1017"/>
        <end position="1050"/>
    </location>
</feature>
<dbReference type="InterPro" id="IPR002909">
    <property type="entry name" value="IPT_dom"/>
</dbReference>
<dbReference type="GO" id="GO:2001280">
    <property type="term" value="P:positive regulation of unsaturated fatty acid biosynthetic process"/>
    <property type="evidence" value="ECO:0007669"/>
    <property type="project" value="UniProtKB-ARBA"/>
</dbReference>
<feature type="region of interest" description="Disordered" evidence="4">
    <location>
        <begin position="1002"/>
        <end position="1056"/>
    </location>
</feature>
<dbReference type="Proteomes" id="UP000094801">
    <property type="component" value="Unassembled WGS sequence"/>
</dbReference>
<feature type="compositionally biased region" description="Polar residues" evidence="4">
    <location>
        <begin position="98"/>
        <end position="113"/>
    </location>
</feature>
<evidence type="ECO:0000313" key="7">
    <source>
        <dbReference type="EMBL" id="ODV83412.1"/>
    </source>
</evidence>
<evidence type="ECO:0000256" key="5">
    <source>
        <dbReference type="SAM" id="Phobius"/>
    </source>
</evidence>
<feature type="domain" description="IPT/TIG" evidence="6">
    <location>
        <begin position="661"/>
        <end position="751"/>
    </location>
</feature>
<feature type="compositionally biased region" description="Low complexity" evidence="4">
    <location>
        <begin position="630"/>
        <end position="651"/>
    </location>
</feature>
<dbReference type="InterPro" id="IPR036770">
    <property type="entry name" value="Ankyrin_rpt-contain_sf"/>
</dbReference>
<dbReference type="InterPro" id="IPR002110">
    <property type="entry name" value="Ankyrin_rpt"/>
</dbReference>
<dbReference type="InterPro" id="IPR013783">
    <property type="entry name" value="Ig-like_fold"/>
</dbReference>
<feature type="compositionally biased region" description="Polar residues" evidence="4">
    <location>
        <begin position="587"/>
        <end position="607"/>
    </location>
</feature>
<feature type="region of interest" description="Disordered" evidence="4">
    <location>
        <begin position="41"/>
        <end position="63"/>
    </location>
</feature>
<dbReference type="CDD" id="cd00102">
    <property type="entry name" value="IPT"/>
    <property type="match status" value="1"/>
</dbReference>
<feature type="compositionally biased region" description="Low complexity" evidence="4">
    <location>
        <begin position="498"/>
        <end position="511"/>
    </location>
</feature>
<dbReference type="Pfam" id="PF25603">
    <property type="entry name" value="SPT23_MGA2_DBD"/>
    <property type="match status" value="1"/>
</dbReference>
<feature type="region of interest" description="Disordered" evidence="4">
    <location>
        <begin position="789"/>
        <end position="822"/>
    </location>
</feature>
<evidence type="ECO:0000313" key="8">
    <source>
        <dbReference type="Proteomes" id="UP000094801"/>
    </source>
</evidence>
<dbReference type="SUPFAM" id="SSF48403">
    <property type="entry name" value="Ankyrin repeat"/>
    <property type="match status" value="1"/>
</dbReference>
<dbReference type="PROSITE" id="PS50088">
    <property type="entry name" value="ANK_REPEAT"/>
    <property type="match status" value="2"/>
</dbReference>
<dbReference type="GO" id="GO:0033554">
    <property type="term" value="P:cellular response to stress"/>
    <property type="evidence" value="ECO:0007669"/>
    <property type="project" value="UniProtKB-ARBA"/>
</dbReference>
<feature type="region of interest" description="Disordered" evidence="4">
    <location>
        <begin position="1176"/>
        <end position="1212"/>
    </location>
</feature>
<feature type="transmembrane region" description="Helical" evidence="5">
    <location>
        <begin position="1234"/>
        <end position="1251"/>
    </location>
</feature>
<dbReference type="EMBL" id="KV453864">
    <property type="protein sequence ID" value="ODV83412.1"/>
    <property type="molecule type" value="Genomic_DNA"/>
</dbReference>
<dbReference type="Gene3D" id="2.60.40.10">
    <property type="entry name" value="Immunoglobulins"/>
    <property type="match status" value="1"/>
</dbReference>
<keyword evidence="3" id="KW-0040">ANK repeat</keyword>
<keyword evidence="8" id="KW-1185">Reference proteome</keyword>
<keyword evidence="5" id="KW-1133">Transmembrane helix</keyword>
<reference evidence="8" key="1">
    <citation type="submission" date="2016-04" db="EMBL/GenBank/DDBJ databases">
        <title>Comparative genomics of biotechnologically important yeasts.</title>
        <authorList>
            <consortium name="DOE Joint Genome Institute"/>
            <person name="Riley R."/>
            <person name="Haridas S."/>
            <person name="Wolfe K.H."/>
            <person name="Lopes M.R."/>
            <person name="Hittinger C.T."/>
            <person name="Goker M."/>
            <person name="Salamov A."/>
            <person name="Wisecaver J."/>
            <person name="Long T.M."/>
            <person name="Aerts A.L."/>
            <person name="Barry K."/>
            <person name="Choi C."/>
            <person name="Clum A."/>
            <person name="Coughlan A.Y."/>
            <person name="Deshpande S."/>
            <person name="Douglass A.P."/>
            <person name="Hanson S.J."/>
            <person name="Klenk H.-P."/>
            <person name="Labutti K."/>
            <person name="Lapidus A."/>
            <person name="Lindquist E."/>
            <person name="Lipzen A."/>
            <person name="Meier-Kolthoff J.P."/>
            <person name="Ohm R.A."/>
            <person name="Otillar R.P."/>
            <person name="Pangilinan J."/>
            <person name="Peng Y."/>
            <person name="Rokas A."/>
            <person name="Rosa C.A."/>
            <person name="Scheuner C."/>
            <person name="Sibirny A.A."/>
            <person name="Slot J.C."/>
            <person name="Stielow J.B."/>
            <person name="Sun H."/>
            <person name="Kurtzman C.P."/>
            <person name="Blackwell M."/>
            <person name="Grigoriev I.V."/>
            <person name="Jeffries T.W."/>
        </authorList>
    </citation>
    <scope>NUCLEOTIDE SEQUENCE [LARGE SCALE GENOMIC DNA]</scope>
    <source>
        <strain evidence="8">NRRL YB-2248</strain>
    </source>
</reference>
<evidence type="ECO:0000256" key="3">
    <source>
        <dbReference type="PROSITE-ProRule" id="PRU00023"/>
    </source>
</evidence>
<dbReference type="PROSITE" id="PS50297">
    <property type="entry name" value="ANK_REP_REGION"/>
    <property type="match status" value="2"/>
</dbReference>
<dbReference type="Gene3D" id="1.25.40.20">
    <property type="entry name" value="Ankyrin repeat-containing domain"/>
    <property type="match status" value="1"/>
</dbReference>
<feature type="compositionally biased region" description="Low complexity" evidence="4">
    <location>
        <begin position="114"/>
        <end position="139"/>
    </location>
</feature>
<dbReference type="GO" id="GO:0045944">
    <property type="term" value="P:positive regulation of transcription by RNA polymerase II"/>
    <property type="evidence" value="ECO:0007669"/>
    <property type="project" value="UniProtKB-ARBA"/>
</dbReference>
<protein>
    <recommendedName>
        <fullName evidence="6">IPT/TIG domain-containing protein</fullName>
    </recommendedName>
</protein>